<feature type="region of interest" description="Disordered" evidence="1">
    <location>
        <begin position="145"/>
        <end position="176"/>
    </location>
</feature>
<accession>A0AA43QUP2</accession>
<organism evidence="3 4">
    <name type="scientific">Ramalina farinacea</name>
    <dbReference type="NCBI Taxonomy" id="258253"/>
    <lineage>
        <taxon>Eukaryota</taxon>
        <taxon>Fungi</taxon>
        <taxon>Dikarya</taxon>
        <taxon>Ascomycota</taxon>
        <taxon>Pezizomycotina</taxon>
        <taxon>Lecanoromycetes</taxon>
        <taxon>OSLEUM clade</taxon>
        <taxon>Lecanoromycetidae</taxon>
        <taxon>Lecanorales</taxon>
        <taxon>Lecanorineae</taxon>
        <taxon>Ramalinaceae</taxon>
        <taxon>Ramalina</taxon>
    </lineage>
</organism>
<feature type="compositionally biased region" description="Basic residues" evidence="1">
    <location>
        <begin position="162"/>
        <end position="176"/>
    </location>
</feature>
<dbReference type="InterPro" id="IPR024316">
    <property type="entry name" value="APQ12"/>
</dbReference>
<keyword evidence="2" id="KW-1133">Transmembrane helix</keyword>
<dbReference type="AlphaFoldDB" id="A0AA43QUP2"/>
<keyword evidence="2" id="KW-0472">Membrane</keyword>
<comment type="caution">
    <text evidence="3">The sequence shown here is derived from an EMBL/GenBank/DDBJ whole genome shotgun (WGS) entry which is preliminary data.</text>
</comment>
<dbReference type="EMBL" id="JAPUFD010000012">
    <property type="protein sequence ID" value="MDI1490640.1"/>
    <property type="molecule type" value="Genomic_DNA"/>
</dbReference>
<evidence type="ECO:0000256" key="1">
    <source>
        <dbReference type="SAM" id="MobiDB-lite"/>
    </source>
</evidence>
<reference evidence="3" key="1">
    <citation type="journal article" date="2023" name="Genome Biol. Evol.">
        <title>First Whole Genome Sequence and Flow Cytometry Genome Size Data for the Lichen-Forming Fungus Ramalina farinacea (Ascomycota).</title>
        <authorList>
            <person name="Llewellyn T."/>
            <person name="Mian S."/>
            <person name="Hill R."/>
            <person name="Leitch I.J."/>
            <person name="Gaya E."/>
        </authorList>
    </citation>
    <scope>NUCLEOTIDE SEQUENCE</scope>
    <source>
        <strain evidence="3">LIQ254RAFAR</strain>
    </source>
</reference>
<evidence type="ECO:0000313" key="4">
    <source>
        <dbReference type="Proteomes" id="UP001161017"/>
    </source>
</evidence>
<proteinExistence type="predicted"/>
<gene>
    <name evidence="3" type="ORF">OHK93_001844</name>
</gene>
<evidence type="ECO:0000313" key="3">
    <source>
        <dbReference type="EMBL" id="MDI1490640.1"/>
    </source>
</evidence>
<dbReference type="Proteomes" id="UP001161017">
    <property type="component" value="Unassembled WGS sequence"/>
</dbReference>
<feature type="transmembrane region" description="Helical" evidence="2">
    <location>
        <begin position="69"/>
        <end position="86"/>
    </location>
</feature>
<dbReference type="Pfam" id="PF12716">
    <property type="entry name" value="Apq12"/>
    <property type="match status" value="1"/>
</dbReference>
<sequence>MDFLQGYIPQLYYLYNSYNTTYHPYIAPIYRFLLLTQSYFYRYLFPALYPLYTLTNAALRSLSSDSPDVLTIIGLAVVLFISMKALDYMRRSIIYWISLAIRLGMYATILGVGVYIWNRGLEQTIEDFGWVYGLLEGLGDEGQKVGNKRATGSRYEADRMRQAKAGRRGRTRGAGW</sequence>
<keyword evidence="4" id="KW-1185">Reference proteome</keyword>
<keyword evidence="2" id="KW-0812">Transmembrane</keyword>
<name>A0AA43QUP2_9LECA</name>
<evidence type="ECO:0000256" key="2">
    <source>
        <dbReference type="SAM" id="Phobius"/>
    </source>
</evidence>
<protein>
    <submittedName>
        <fullName evidence="3">Uncharacterized protein</fullName>
    </submittedName>
</protein>
<feature type="transmembrane region" description="Helical" evidence="2">
    <location>
        <begin position="93"/>
        <end position="117"/>
    </location>
</feature>